<accession>A0A1W0WF56</accession>
<dbReference type="Proteomes" id="UP000192578">
    <property type="component" value="Unassembled WGS sequence"/>
</dbReference>
<feature type="transmembrane region" description="Helical" evidence="5">
    <location>
        <begin position="152"/>
        <end position="177"/>
    </location>
</feature>
<keyword evidence="8" id="KW-1185">Reference proteome</keyword>
<evidence type="ECO:0000313" key="8">
    <source>
        <dbReference type="Proteomes" id="UP000192578"/>
    </source>
</evidence>
<dbReference type="InterPro" id="IPR004853">
    <property type="entry name" value="Sugar_P_trans_dom"/>
</dbReference>
<feature type="transmembrane region" description="Helical" evidence="5">
    <location>
        <begin position="231"/>
        <end position="248"/>
    </location>
</feature>
<dbReference type="AlphaFoldDB" id="A0A1W0WF56"/>
<feature type="domain" description="Sugar phosphate transporter" evidence="6">
    <location>
        <begin position="45"/>
        <end position="333"/>
    </location>
</feature>
<protein>
    <submittedName>
        <fullName evidence="7">Solute carrier family 35 member E2B</fullName>
    </submittedName>
</protein>
<evidence type="ECO:0000256" key="5">
    <source>
        <dbReference type="SAM" id="Phobius"/>
    </source>
</evidence>
<name>A0A1W0WF56_HYPEX</name>
<dbReference type="InterPro" id="IPR050186">
    <property type="entry name" value="TPT_transporter"/>
</dbReference>
<dbReference type="EMBL" id="MTYJ01000115">
    <property type="protein sequence ID" value="OQV13834.1"/>
    <property type="molecule type" value="Genomic_DNA"/>
</dbReference>
<organism evidence="7 8">
    <name type="scientific">Hypsibius exemplaris</name>
    <name type="common">Freshwater tardigrade</name>
    <dbReference type="NCBI Taxonomy" id="2072580"/>
    <lineage>
        <taxon>Eukaryota</taxon>
        <taxon>Metazoa</taxon>
        <taxon>Ecdysozoa</taxon>
        <taxon>Tardigrada</taxon>
        <taxon>Eutardigrada</taxon>
        <taxon>Parachela</taxon>
        <taxon>Hypsibioidea</taxon>
        <taxon>Hypsibiidae</taxon>
        <taxon>Hypsibius</taxon>
    </lineage>
</organism>
<sequence>MDRPTERPLLQQLVLNLSAGGNDGKQRPARNLAIVADVGVREPRVFIILLLWYFFSGTTLFLNKFVLNAVTDGASLLGIAQVLITTCCSFIQLYYPCGMWKLSKQSQPKPPKFRRTVLVVGVFRFLTIYFGLVALDYVAVSFAETVKCSAPIFTVFISWMITAEPATAQVILSLVPIMGGLALCSAHELSFNLPGFTAALITNVSECFQSVYSKVLVSGEKFRCNPAELQFYSGAASLILIIPTSYFIPWETVSLGVNPLIVGYFLINGISFHLQSITANVLMGFLSPTTYSVSNTVKRALLIWISTLVFGNPVTVGAWIGSAFMIAGILLYNQAKTEVVKSVTAAD</sequence>
<feature type="transmembrane region" description="Helical" evidence="5">
    <location>
        <begin position="116"/>
        <end position="140"/>
    </location>
</feature>
<comment type="subcellular location">
    <subcellularLocation>
        <location evidence="1">Membrane</location>
        <topology evidence="1">Multi-pass membrane protein</topology>
    </subcellularLocation>
</comment>
<keyword evidence="2 5" id="KW-0812">Transmembrane</keyword>
<evidence type="ECO:0000256" key="1">
    <source>
        <dbReference type="ARBA" id="ARBA00004141"/>
    </source>
</evidence>
<dbReference type="SUPFAM" id="SSF103481">
    <property type="entry name" value="Multidrug resistance efflux transporter EmrE"/>
    <property type="match status" value="1"/>
</dbReference>
<comment type="caution">
    <text evidence="7">The sequence shown here is derived from an EMBL/GenBank/DDBJ whole genome shotgun (WGS) entry which is preliminary data.</text>
</comment>
<evidence type="ECO:0000313" key="7">
    <source>
        <dbReference type="EMBL" id="OQV13834.1"/>
    </source>
</evidence>
<gene>
    <name evidence="7" type="ORF">BV898_11943</name>
</gene>
<dbReference type="OrthoDB" id="6418713at2759"/>
<dbReference type="InterPro" id="IPR037185">
    <property type="entry name" value="EmrE-like"/>
</dbReference>
<proteinExistence type="predicted"/>
<evidence type="ECO:0000256" key="4">
    <source>
        <dbReference type="ARBA" id="ARBA00023136"/>
    </source>
</evidence>
<evidence type="ECO:0000256" key="2">
    <source>
        <dbReference type="ARBA" id="ARBA00022692"/>
    </source>
</evidence>
<evidence type="ECO:0000256" key="3">
    <source>
        <dbReference type="ARBA" id="ARBA00022989"/>
    </source>
</evidence>
<dbReference type="Pfam" id="PF03151">
    <property type="entry name" value="TPT"/>
    <property type="match status" value="1"/>
</dbReference>
<feature type="transmembrane region" description="Helical" evidence="5">
    <location>
        <begin position="260"/>
        <end position="282"/>
    </location>
</feature>
<feature type="transmembrane region" description="Helical" evidence="5">
    <location>
        <begin position="74"/>
        <end position="95"/>
    </location>
</feature>
<dbReference type="PANTHER" id="PTHR11132">
    <property type="entry name" value="SOLUTE CARRIER FAMILY 35"/>
    <property type="match status" value="1"/>
</dbReference>
<evidence type="ECO:0000259" key="6">
    <source>
        <dbReference type="Pfam" id="PF03151"/>
    </source>
</evidence>
<keyword evidence="3 5" id="KW-1133">Transmembrane helix</keyword>
<feature type="transmembrane region" description="Helical" evidence="5">
    <location>
        <begin position="302"/>
        <end position="332"/>
    </location>
</feature>
<feature type="transmembrane region" description="Helical" evidence="5">
    <location>
        <begin position="45"/>
        <end position="62"/>
    </location>
</feature>
<dbReference type="GO" id="GO:0016020">
    <property type="term" value="C:membrane"/>
    <property type="evidence" value="ECO:0007669"/>
    <property type="project" value="UniProtKB-SubCell"/>
</dbReference>
<keyword evidence="4 5" id="KW-0472">Membrane</keyword>
<reference evidence="8" key="1">
    <citation type="submission" date="2017-01" db="EMBL/GenBank/DDBJ databases">
        <title>Comparative genomics of anhydrobiosis in the tardigrade Hypsibius dujardini.</title>
        <authorList>
            <person name="Yoshida Y."/>
            <person name="Koutsovoulos G."/>
            <person name="Laetsch D."/>
            <person name="Stevens L."/>
            <person name="Kumar S."/>
            <person name="Horikawa D."/>
            <person name="Ishino K."/>
            <person name="Komine S."/>
            <person name="Tomita M."/>
            <person name="Blaxter M."/>
            <person name="Arakawa K."/>
        </authorList>
    </citation>
    <scope>NUCLEOTIDE SEQUENCE [LARGE SCALE GENOMIC DNA]</scope>
    <source>
        <strain evidence="8">Z151</strain>
    </source>
</reference>